<name>A0AAE0IUW3_9PEZI</name>
<evidence type="ECO:0000256" key="10">
    <source>
        <dbReference type="ARBA" id="ARBA00069496"/>
    </source>
</evidence>
<keyword evidence="5" id="KW-0677">Repeat</keyword>
<dbReference type="CDD" id="cd11284">
    <property type="entry name" value="ADF_Twf-C_like"/>
    <property type="match status" value="1"/>
</dbReference>
<protein>
    <recommendedName>
        <fullName evidence="10">Twinfilin</fullName>
    </recommendedName>
</protein>
<evidence type="ECO:0000313" key="12">
    <source>
        <dbReference type="EMBL" id="KAK3331604.1"/>
    </source>
</evidence>
<dbReference type="InterPro" id="IPR002108">
    <property type="entry name" value="ADF-H"/>
</dbReference>
<dbReference type="PANTHER" id="PTHR13759">
    <property type="entry name" value="TWINFILIN"/>
    <property type="match status" value="1"/>
</dbReference>
<dbReference type="EMBL" id="JAUEPO010000002">
    <property type="protein sequence ID" value="KAK3331604.1"/>
    <property type="molecule type" value="Genomic_DNA"/>
</dbReference>
<organism evidence="12 13">
    <name type="scientific">Cercophora scortea</name>
    <dbReference type="NCBI Taxonomy" id="314031"/>
    <lineage>
        <taxon>Eukaryota</taxon>
        <taxon>Fungi</taxon>
        <taxon>Dikarya</taxon>
        <taxon>Ascomycota</taxon>
        <taxon>Pezizomycotina</taxon>
        <taxon>Sordariomycetes</taxon>
        <taxon>Sordariomycetidae</taxon>
        <taxon>Sordariales</taxon>
        <taxon>Lasiosphaeriaceae</taxon>
        <taxon>Cercophora</taxon>
    </lineage>
</organism>
<dbReference type="Pfam" id="PF00241">
    <property type="entry name" value="Cofilin_ADF"/>
    <property type="match status" value="2"/>
</dbReference>
<reference evidence="12" key="1">
    <citation type="journal article" date="2023" name="Mol. Phylogenet. Evol.">
        <title>Genome-scale phylogeny and comparative genomics of the fungal order Sordariales.</title>
        <authorList>
            <person name="Hensen N."/>
            <person name="Bonometti L."/>
            <person name="Westerberg I."/>
            <person name="Brannstrom I.O."/>
            <person name="Guillou S."/>
            <person name="Cros-Aarteil S."/>
            <person name="Calhoun S."/>
            <person name="Haridas S."/>
            <person name="Kuo A."/>
            <person name="Mondo S."/>
            <person name="Pangilinan J."/>
            <person name="Riley R."/>
            <person name="LaButti K."/>
            <person name="Andreopoulos B."/>
            <person name="Lipzen A."/>
            <person name="Chen C."/>
            <person name="Yan M."/>
            <person name="Daum C."/>
            <person name="Ng V."/>
            <person name="Clum A."/>
            <person name="Steindorff A."/>
            <person name="Ohm R.A."/>
            <person name="Martin F."/>
            <person name="Silar P."/>
            <person name="Natvig D.O."/>
            <person name="Lalanne C."/>
            <person name="Gautier V."/>
            <person name="Ament-Velasquez S.L."/>
            <person name="Kruys A."/>
            <person name="Hutchinson M.I."/>
            <person name="Powell A.J."/>
            <person name="Barry K."/>
            <person name="Miller A.N."/>
            <person name="Grigoriev I.V."/>
            <person name="Debuchy R."/>
            <person name="Gladieux P."/>
            <person name="Hiltunen Thoren M."/>
            <person name="Johannesson H."/>
        </authorList>
    </citation>
    <scope>NUCLEOTIDE SEQUENCE</scope>
    <source>
        <strain evidence="12">SMH4131-1</strain>
    </source>
</reference>
<keyword evidence="6" id="KW-0009">Actin-binding</keyword>
<dbReference type="FunFam" id="3.40.20.10:FF:000007">
    <property type="entry name" value="Twinfilin-1 isoform 1"/>
    <property type="match status" value="1"/>
</dbReference>
<comment type="caution">
    <text evidence="12">The sequence shown here is derived from an EMBL/GenBank/DDBJ whole genome shotgun (WGS) entry which is preliminary data.</text>
</comment>
<dbReference type="GO" id="GO:0051016">
    <property type="term" value="P:barbed-end actin filament capping"/>
    <property type="evidence" value="ECO:0007669"/>
    <property type="project" value="TreeGrafter"/>
</dbReference>
<keyword evidence="4" id="KW-0963">Cytoplasm</keyword>
<sequence length="340" mass="36912">MQSGISASQELASQFTTLLGSESQFGLLVTIANEQLRPLKLLTSSSPSRSFADNVAALLTPEIKPNEALYIILRRYPSSPALVAVTYVPDTAPVRQKMLFAATRLTLVRELGSEHFRDTIFATTPAELTAAGFDKHDAHSALEAPLTEEERSLGEVKRAEQEAGAGTGSRAIHLSKQMSIPMSDSAIAALEELGAERGSGLVMLSINTDSETINLVPSPSTPPSTIPELVQSISPTEPRFTFFRFVHSYGGSSRDNAPVLFFYTCPATPGTKAIKNRMIYPLMKRAVLDAAEKTAGVKVEKKFEIEDPGEITEQSVLEELHPKVEVRKGFSRPKRPAGRS</sequence>
<dbReference type="Gene3D" id="3.40.20.10">
    <property type="entry name" value="Severin"/>
    <property type="match status" value="2"/>
</dbReference>
<dbReference type="GO" id="GO:0005884">
    <property type="term" value="C:actin filament"/>
    <property type="evidence" value="ECO:0007669"/>
    <property type="project" value="TreeGrafter"/>
</dbReference>
<evidence type="ECO:0000256" key="7">
    <source>
        <dbReference type="ARBA" id="ARBA00023212"/>
    </source>
</evidence>
<evidence type="ECO:0000256" key="3">
    <source>
        <dbReference type="ARBA" id="ARBA00009557"/>
    </source>
</evidence>
<feature type="domain" description="ADF-H" evidence="11">
    <location>
        <begin position="177"/>
        <end position="321"/>
    </location>
</feature>
<dbReference type="GO" id="GO:0051015">
    <property type="term" value="F:actin filament binding"/>
    <property type="evidence" value="ECO:0007669"/>
    <property type="project" value="TreeGrafter"/>
</dbReference>
<comment type="subunit">
    <text evidence="8">Interacts with G-actin; ADP-actin form.</text>
</comment>
<comment type="similarity">
    <text evidence="3">Belongs to the actin-binding proteins ADF family. Twinfilin subfamily.</text>
</comment>
<evidence type="ECO:0000256" key="5">
    <source>
        <dbReference type="ARBA" id="ARBA00022737"/>
    </source>
</evidence>
<evidence type="ECO:0000256" key="9">
    <source>
        <dbReference type="ARBA" id="ARBA00056419"/>
    </source>
</evidence>
<comment type="function">
    <text evidence="9">Actin-binding protein involved in motile and morphological processes. Inhibits actin polymerization, likely by sequestering G-actin.</text>
</comment>
<keyword evidence="7" id="KW-0206">Cytoskeleton</keyword>
<dbReference type="CDD" id="cd11285">
    <property type="entry name" value="ADF_Twf-N_like"/>
    <property type="match status" value="1"/>
</dbReference>
<dbReference type="GO" id="GO:0003785">
    <property type="term" value="F:actin monomer binding"/>
    <property type="evidence" value="ECO:0007669"/>
    <property type="project" value="TreeGrafter"/>
</dbReference>
<dbReference type="FunFam" id="3.40.20.10:FF:000042">
    <property type="entry name" value="Actin depolymerizing protein"/>
    <property type="match status" value="1"/>
</dbReference>
<evidence type="ECO:0000256" key="2">
    <source>
        <dbReference type="ARBA" id="ARBA00004544"/>
    </source>
</evidence>
<evidence type="ECO:0000313" key="13">
    <source>
        <dbReference type="Proteomes" id="UP001286456"/>
    </source>
</evidence>
<dbReference type="GO" id="GO:0030042">
    <property type="term" value="P:actin filament depolymerization"/>
    <property type="evidence" value="ECO:0007669"/>
    <property type="project" value="TreeGrafter"/>
</dbReference>
<evidence type="ECO:0000256" key="4">
    <source>
        <dbReference type="ARBA" id="ARBA00022490"/>
    </source>
</evidence>
<dbReference type="SUPFAM" id="SSF55753">
    <property type="entry name" value="Actin depolymerizing proteins"/>
    <property type="match status" value="2"/>
</dbReference>
<accession>A0AAE0IUW3</accession>
<dbReference type="InterPro" id="IPR028458">
    <property type="entry name" value="Twinfilin"/>
</dbReference>
<evidence type="ECO:0000256" key="8">
    <source>
        <dbReference type="ARBA" id="ARBA00038532"/>
    </source>
</evidence>
<feature type="domain" description="ADF-H" evidence="11">
    <location>
        <begin position="3"/>
        <end position="138"/>
    </location>
</feature>
<evidence type="ECO:0000256" key="6">
    <source>
        <dbReference type="ARBA" id="ARBA00023203"/>
    </source>
</evidence>
<dbReference type="PANTHER" id="PTHR13759:SF1">
    <property type="entry name" value="TWINFILIN"/>
    <property type="match status" value="1"/>
</dbReference>
<dbReference type="SMART" id="SM00102">
    <property type="entry name" value="ADF"/>
    <property type="match status" value="2"/>
</dbReference>
<dbReference type="Proteomes" id="UP001286456">
    <property type="component" value="Unassembled WGS sequence"/>
</dbReference>
<proteinExistence type="inferred from homology"/>
<dbReference type="AlphaFoldDB" id="A0AAE0IUW3"/>
<dbReference type="PROSITE" id="PS51263">
    <property type="entry name" value="ADF_H"/>
    <property type="match status" value="2"/>
</dbReference>
<dbReference type="GO" id="GO:0005938">
    <property type="term" value="C:cell cortex"/>
    <property type="evidence" value="ECO:0007669"/>
    <property type="project" value="UniProtKB-SubCell"/>
</dbReference>
<comment type="subcellular location">
    <subcellularLocation>
        <location evidence="2">Cytoplasm</location>
        <location evidence="2">Cell cortex</location>
    </subcellularLocation>
    <subcellularLocation>
        <location evidence="1">Cytoplasm</location>
        <location evidence="1">Cytoskeleton</location>
    </subcellularLocation>
</comment>
<evidence type="ECO:0000256" key="1">
    <source>
        <dbReference type="ARBA" id="ARBA00004245"/>
    </source>
</evidence>
<reference evidence="12" key="2">
    <citation type="submission" date="2023-06" db="EMBL/GenBank/DDBJ databases">
        <authorList>
            <consortium name="Lawrence Berkeley National Laboratory"/>
            <person name="Haridas S."/>
            <person name="Hensen N."/>
            <person name="Bonometti L."/>
            <person name="Westerberg I."/>
            <person name="Brannstrom I.O."/>
            <person name="Guillou S."/>
            <person name="Cros-Aarteil S."/>
            <person name="Calhoun S."/>
            <person name="Kuo A."/>
            <person name="Mondo S."/>
            <person name="Pangilinan J."/>
            <person name="Riley R."/>
            <person name="Labutti K."/>
            <person name="Andreopoulos B."/>
            <person name="Lipzen A."/>
            <person name="Chen C."/>
            <person name="Yanf M."/>
            <person name="Daum C."/>
            <person name="Ng V."/>
            <person name="Clum A."/>
            <person name="Steindorff A."/>
            <person name="Ohm R."/>
            <person name="Martin F."/>
            <person name="Silar P."/>
            <person name="Natvig D."/>
            <person name="Lalanne C."/>
            <person name="Gautier V."/>
            <person name="Ament-Velasquez S.L."/>
            <person name="Kruys A."/>
            <person name="Hutchinson M.I."/>
            <person name="Powell A.J."/>
            <person name="Barry K."/>
            <person name="Miller A.N."/>
            <person name="Grigoriev I.V."/>
            <person name="Debuchy R."/>
            <person name="Gladieux P."/>
            <person name="Thoren M.H."/>
            <person name="Johannesson H."/>
        </authorList>
    </citation>
    <scope>NUCLEOTIDE SEQUENCE</scope>
    <source>
        <strain evidence="12">SMH4131-1</strain>
    </source>
</reference>
<keyword evidence="13" id="KW-1185">Reference proteome</keyword>
<evidence type="ECO:0000259" key="11">
    <source>
        <dbReference type="PROSITE" id="PS51263"/>
    </source>
</evidence>
<dbReference type="InterPro" id="IPR029006">
    <property type="entry name" value="ADF-H/Gelsolin-like_dom_sf"/>
</dbReference>
<gene>
    <name evidence="12" type="ORF">B0T19DRAFT_83450</name>
</gene>